<evidence type="ECO:0000259" key="1">
    <source>
        <dbReference type="Pfam" id="PF13598"/>
    </source>
</evidence>
<dbReference type="Proteomes" id="UP000245379">
    <property type="component" value="Unassembled WGS sequence"/>
</dbReference>
<accession>A0A317EM38</accession>
<dbReference type="InterPro" id="IPR037291">
    <property type="entry name" value="DUF4139"/>
</dbReference>
<protein>
    <recommendedName>
        <fullName evidence="5">Mucoidy inhibitor MuiA family protein</fullName>
    </recommendedName>
</protein>
<evidence type="ECO:0000313" key="4">
    <source>
        <dbReference type="Proteomes" id="UP000245379"/>
    </source>
</evidence>
<feature type="domain" description="DUF4140" evidence="2">
    <location>
        <begin position="29"/>
        <end position="124"/>
    </location>
</feature>
<comment type="caution">
    <text evidence="3">The sequence shown here is derived from an EMBL/GenBank/DDBJ whole genome shotgun (WGS) entry which is preliminary data.</text>
</comment>
<evidence type="ECO:0000259" key="2">
    <source>
        <dbReference type="Pfam" id="PF13600"/>
    </source>
</evidence>
<proteinExistence type="predicted"/>
<gene>
    <name evidence="3" type="ORF">DHW03_07515</name>
</gene>
<dbReference type="InterPro" id="IPR011935">
    <property type="entry name" value="CHP02231"/>
</dbReference>
<dbReference type="EMBL" id="QGNZ01000002">
    <property type="protein sequence ID" value="PWS27445.1"/>
    <property type="molecule type" value="Genomic_DNA"/>
</dbReference>
<dbReference type="Pfam" id="PF13600">
    <property type="entry name" value="DUF4140"/>
    <property type="match status" value="1"/>
</dbReference>
<evidence type="ECO:0000313" key="3">
    <source>
        <dbReference type="EMBL" id="PWS27445.1"/>
    </source>
</evidence>
<organism evidence="3 4">
    <name type="scientific">Pedobacter yonginense</name>
    <dbReference type="NCBI Taxonomy" id="651869"/>
    <lineage>
        <taxon>Bacteria</taxon>
        <taxon>Pseudomonadati</taxon>
        <taxon>Bacteroidota</taxon>
        <taxon>Sphingobacteriia</taxon>
        <taxon>Sphingobacteriales</taxon>
        <taxon>Sphingobacteriaceae</taxon>
        <taxon>Pedobacter</taxon>
    </lineage>
</organism>
<reference evidence="3 4" key="1">
    <citation type="submission" date="2018-05" db="EMBL/GenBank/DDBJ databases">
        <title>Pedobacter paludis sp. nov., isolated from wetland soil.</title>
        <authorList>
            <person name="Zhang Y."/>
            <person name="Wang G."/>
        </authorList>
    </citation>
    <scope>NUCLEOTIDE SEQUENCE [LARGE SCALE GENOMIC DNA]</scope>
    <source>
        <strain evidence="3 4">KCTC22721</strain>
    </source>
</reference>
<keyword evidence="4" id="KW-1185">Reference proteome</keyword>
<dbReference type="RefSeq" id="WP_109925154.1">
    <property type="nucleotide sequence ID" value="NZ_QGNZ01000002.1"/>
</dbReference>
<dbReference type="PANTHER" id="PTHR31005:SF8">
    <property type="entry name" value="DUF4139 DOMAIN-CONTAINING PROTEIN"/>
    <property type="match status" value="1"/>
</dbReference>
<dbReference type="NCBIfam" id="TIGR02231">
    <property type="entry name" value="mucoidy inhibitor MuiA family protein"/>
    <property type="match status" value="1"/>
</dbReference>
<name>A0A317EM38_9SPHI</name>
<dbReference type="AlphaFoldDB" id="A0A317EM38"/>
<dbReference type="Pfam" id="PF13598">
    <property type="entry name" value="DUF4139"/>
    <property type="match status" value="1"/>
</dbReference>
<feature type="domain" description="DUF4139" evidence="1">
    <location>
        <begin position="213"/>
        <end position="530"/>
    </location>
</feature>
<sequence>MKHLLTLLLFPISLCAQQQIKTKASLESVTVYNNGAQLSHIGKVNLPAGTSEIVINNISGRVNENSIQVGVSTGVTILSVQFNKDFLNTEAANPEIKRLTDSVKIISNELIKTKNAKTIEEQTLVLLDENRKSGGTNSGTNVTELIKLADYYRTKNAEVRAAIATLSLTEDKQNQKLSALQQQIAELRNNPNQQLGQLVLQLMAKENIDAQYNVTYITPNANWAASYDIKSTNISNPLGLVYKAAITQNTGLDWKKVKLALSTGNPNYNITAPILNPWFVSTSQPQIRIRGTSSFPGEQKNSLNEVLVVGYGSAKKERFTGAVSTVNNYTSVNESQLGVTFNIDIPYDVNSDNKPHTVSFKEYQVPVKYKYYAAPRLSTDAYLLADVIDWEKLNLQAGDANIIFEGTYTGKSYINPANIQDTLSLSMGKDKKIIITKEKQQDFSSTKFVGTNKKQVFTYLIKIRNTKKESIDLTLKDQYPLSTESDIEIELLEANGAEVNKDNGMLSWQLKIAPNETKIIKLSYSVKAPKNKVIAGL</sequence>
<evidence type="ECO:0008006" key="5">
    <source>
        <dbReference type="Google" id="ProtNLM"/>
    </source>
</evidence>
<dbReference type="OrthoDB" id="634585at2"/>
<dbReference type="InterPro" id="IPR025554">
    <property type="entry name" value="DUF4140"/>
</dbReference>
<dbReference type="PANTHER" id="PTHR31005">
    <property type="entry name" value="DUF4139 DOMAIN-CONTAINING PROTEIN"/>
    <property type="match status" value="1"/>
</dbReference>